<dbReference type="RefSeq" id="WP_188855480.1">
    <property type="nucleotide sequence ID" value="NZ_BMJJ01000025.1"/>
</dbReference>
<protein>
    <submittedName>
        <fullName evidence="6">ABC transporter substrate-binding protein</fullName>
    </submittedName>
</protein>
<evidence type="ECO:0000256" key="4">
    <source>
        <dbReference type="ARBA" id="ARBA00022729"/>
    </source>
</evidence>
<dbReference type="PROSITE" id="PS51318">
    <property type="entry name" value="TAT"/>
    <property type="match status" value="1"/>
</dbReference>
<dbReference type="PANTHER" id="PTHR30290">
    <property type="entry name" value="PERIPLASMIC BINDING COMPONENT OF ABC TRANSPORTER"/>
    <property type="match status" value="1"/>
</dbReference>
<evidence type="ECO:0000256" key="2">
    <source>
        <dbReference type="ARBA" id="ARBA00005695"/>
    </source>
</evidence>
<keyword evidence="3" id="KW-0813">Transport</keyword>
<dbReference type="Gene3D" id="3.90.76.10">
    <property type="entry name" value="Dipeptide-binding Protein, Domain 1"/>
    <property type="match status" value="1"/>
</dbReference>
<dbReference type="InterPro" id="IPR000914">
    <property type="entry name" value="SBP_5_dom"/>
</dbReference>
<dbReference type="Gene3D" id="3.40.190.10">
    <property type="entry name" value="Periplasmic binding protein-like II"/>
    <property type="match status" value="1"/>
</dbReference>
<dbReference type="PANTHER" id="PTHR30290:SF9">
    <property type="entry name" value="OLIGOPEPTIDE-BINDING PROTEIN APPA"/>
    <property type="match status" value="1"/>
</dbReference>
<dbReference type="PIRSF" id="PIRSF002741">
    <property type="entry name" value="MppA"/>
    <property type="match status" value="1"/>
</dbReference>
<feature type="domain" description="Solute-binding protein family 5" evidence="5">
    <location>
        <begin position="94"/>
        <end position="432"/>
    </location>
</feature>
<proteinExistence type="inferred from homology"/>
<dbReference type="GO" id="GO:0015833">
    <property type="term" value="P:peptide transport"/>
    <property type="evidence" value="ECO:0007669"/>
    <property type="project" value="TreeGrafter"/>
</dbReference>
<keyword evidence="4" id="KW-0732">Signal</keyword>
<dbReference type="EMBL" id="BMJJ01000025">
    <property type="protein sequence ID" value="GGD44001.1"/>
    <property type="molecule type" value="Genomic_DNA"/>
</dbReference>
<evidence type="ECO:0000313" key="7">
    <source>
        <dbReference type="Proteomes" id="UP000613160"/>
    </source>
</evidence>
<dbReference type="InterPro" id="IPR030678">
    <property type="entry name" value="Peptide/Ni-bd"/>
</dbReference>
<evidence type="ECO:0000256" key="1">
    <source>
        <dbReference type="ARBA" id="ARBA00004418"/>
    </source>
</evidence>
<dbReference type="GO" id="GO:1904680">
    <property type="term" value="F:peptide transmembrane transporter activity"/>
    <property type="evidence" value="ECO:0007669"/>
    <property type="project" value="TreeGrafter"/>
</dbReference>
<dbReference type="InterPro" id="IPR039424">
    <property type="entry name" value="SBP_5"/>
</dbReference>
<keyword evidence="7" id="KW-1185">Reference proteome</keyword>
<gene>
    <name evidence="6" type="ORF">GCM10011335_53270</name>
</gene>
<reference evidence="6" key="2">
    <citation type="submission" date="2020-09" db="EMBL/GenBank/DDBJ databases">
        <authorList>
            <person name="Sun Q."/>
            <person name="Zhou Y."/>
        </authorList>
    </citation>
    <scope>NUCLEOTIDE SEQUENCE</scope>
    <source>
        <strain evidence="6">CGMCC 1.15493</strain>
    </source>
</reference>
<organism evidence="6 7">
    <name type="scientific">Aureimonas glaciei</name>
    <dbReference type="NCBI Taxonomy" id="1776957"/>
    <lineage>
        <taxon>Bacteria</taxon>
        <taxon>Pseudomonadati</taxon>
        <taxon>Pseudomonadota</taxon>
        <taxon>Alphaproteobacteria</taxon>
        <taxon>Hyphomicrobiales</taxon>
        <taxon>Aurantimonadaceae</taxon>
        <taxon>Aureimonas</taxon>
    </lineage>
</organism>
<dbReference type="SUPFAM" id="SSF53850">
    <property type="entry name" value="Periplasmic binding protein-like II"/>
    <property type="match status" value="1"/>
</dbReference>
<reference evidence="6" key="1">
    <citation type="journal article" date="2014" name="Int. J. Syst. Evol. Microbiol.">
        <title>Complete genome sequence of Corynebacterium casei LMG S-19264T (=DSM 44701T), isolated from a smear-ripened cheese.</title>
        <authorList>
            <consortium name="US DOE Joint Genome Institute (JGI-PGF)"/>
            <person name="Walter F."/>
            <person name="Albersmeier A."/>
            <person name="Kalinowski J."/>
            <person name="Ruckert C."/>
        </authorList>
    </citation>
    <scope>NUCLEOTIDE SEQUENCE</scope>
    <source>
        <strain evidence="6">CGMCC 1.15493</strain>
    </source>
</reference>
<name>A0A916YGU1_9HYPH</name>
<dbReference type="GO" id="GO:0043190">
    <property type="term" value="C:ATP-binding cassette (ABC) transporter complex"/>
    <property type="evidence" value="ECO:0007669"/>
    <property type="project" value="InterPro"/>
</dbReference>
<evidence type="ECO:0000313" key="6">
    <source>
        <dbReference type="EMBL" id="GGD44001.1"/>
    </source>
</evidence>
<dbReference type="AlphaFoldDB" id="A0A916YGU1"/>
<comment type="subcellular location">
    <subcellularLocation>
        <location evidence="1">Periplasm</location>
    </subcellularLocation>
</comment>
<evidence type="ECO:0000256" key="3">
    <source>
        <dbReference type="ARBA" id="ARBA00022448"/>
    </source>
</evidence>
<dbReference type="GO" id="GO:0030288">
    <property type="term" value="C:outer membrane-bounded periplasmic space"/>
    <property type="evidence" value="ECO:0007669"/>
    <property type="project" value="UniProtKB-ARBA"/>
</dbReference>
<dbReference type="Proteomes" id="UP000613160">
    <property type="component" value="Unassembled WGS sequence"/>
</dbReference>
<dbReference type="Gene3D" id="3.10.105.10">
    <property type="entry name" value="Dipeptide-binding Protein, Domain 3"/>
    <property type="match status" value="1"/>
</dbReference>
<comment type="similarity">
    <text evidence="2">Belongs to the bacterial solute-binding protein 5 family.</text>
</comment>
<evidence type="ECO:0000259" key="5">
    <source>
        <dbReference type="Pfam" id="PF00496"/>
    </source>
</evidence>
<comment type="caution">
    <text evidence="6">The sequence shown here is derived from an EMBL/GenBank/DDBJ whole genome shotgun (WGS) entry which is preliminary data.</text>
</comment>
<accession>A0A916YGU1</accession>
<dbReference type="Pfam" id="PF00496">
    <property type="entry name" value="SBP_bac_5"/>
    <property type="match status" value="1"/>
</dbReference>
<sequence length="514" mass="55816">MPTFNRRSFLAATSAFGLVGAIDLRLPARAADAARLTTRVDKDYTIFDPAFRVSPGDGNVARSVFHRLMAQKPNSAELELDAAAELTQVSPTLIEFTLKPGLMFTDGYGEMTAEDVKFSFERFSIAAPEGQESTYKGDWAGLEEVEVTGKYTGKIKLSKPNAGLMAIAIADVSGCIVSKKAVTELGVAHNTKPVGSGPYQLVSVEKQRGVVLKRNPDYAGTAPHFDEIEGLFIPDSKTAELALRSGELDFAVLPPTVATPLKDVEGLAVEENPGLAYIWLGINMEKPPFNDLRVRQAVRLALDVDQMLLAGYDGKAPRLNALILPPITGFWADAPAYQRNVEEAKRLLAEAGQTAITTRITVLNQPAFTNMALVAQALLAEVGITVEVDAQEGGTYWTAGAGDAGKDIDLFIMRFNGKLDPNFLMQWFVTSQIGIWNWQRFASPEFDALADQALAEIDPAKRAELVIAAQKLMDESAAFVWLTNDVAMTVHDKTVAPAFLPGAIDWQFDRFTAA</sequence>
<dbReference type="InterPro" id="IPR006311">
    <property type="entry name" value="TAT_signal"/>
</dbReference>